<feature type="compositionally biased region" description="Polar residues" evidence="1">
    <location>
        <begin position="26"/>
        <end position="53"/>
    </location>
</feature>
<organism evidence="2 3">
    <name type="scientific">Kalanchoe fedtschenkoi</name>
    <name type="common">Lavender scallops</name>
    <name type="synonym">South American air plant</name>
    <dbReference type="NCBI Taxonomy" id="63787"/>
    <lineage>
        <taxon>Eukaryota</taxon>
        <taxon>Viridiplantae</taxon>
        <taxon>Streptophyta</taxon>
        <taxon>Embryophyta</taxon>
        <taxon>Tracheophyta</taxon>
        <taxon>Spermatophyta</taxon>
        <taxon>Magnoliopsida</taxon>
        <taxon>eudicotyledons</taxon>
        <taxon>Gunneridae</taxon>
        <taxon>Pentapetalae</taxon>
        <taxon>Saxifragales</taxon>
        <taxon>Crassulaceae</taxon>
        <taxon>Kalanchoe</taxon>
    </lineage>
</organism>
<sequence>MLGHPPSNPDLGYQLDANRIPFQEPCVQNSDPKPQSKLHSQRQPSRSIRHFTTATGGVVSDSPFESSWEDGEMMLVLWRCVEILERWWSNYRLREREKEIDYSIP</sequence>
<dbReference type="Proteomes" id="UP000594263">
    <property type="component" value="Unplaced"/>
</dbReference>
<name>A0A7N0VHX4_KALFE</name>
<feature type="region of interest" description="Disordered" evidence="1">
    <location>
        <begin position="24"/>
        <end position="53"/>
    </location>
</feature>
<dbReference type="AlphaFoldDB" id="A0A7N0VHX4"/>
<evidence type="ECO:0000313" key="2">
    <source>
        <dbReference type="EnsemblPlants" id="Kaladp0867s0050.1.v1.1.CDS.1"/>
    </source>
</evidence>
<accession>A0A7N0VHX4</accession>
<reference evidence="2" key="1">
    <citation type="submission" date="2021-01" db="UniProtKB">
        <authorList>
            <consortium name="EnsemblPlants"/>
        </authorList>
    </citation>
    <scope>IDENTIFICATION</scope>
</reference>
<proteinExistence type="predicted"/>
<keyword evidence="3" id="KW-1185">Reference proteome</keyword>
<evidence type="ECO:0000313" key="3">
    <source>
        <dbReference type="Proteomes" id="UP000594263"/>
    </source>
</evidence>
<dbReference type="Gramene" id="Kaladp0867s0050.1.v1.1">
    <property type="protein sequence ID" value="Kaladp0867s0050.1.v1.1.CDS.1"/>
    <property type="gene ID" value="Kaladp0867s0050.v1.1"/>
</dbReference>
<protein>
    <submittedName>
        <fullName evidence="2">Uncharacterized protein</fullName>
    </submittedName>
</protein>
<evidence type="ECO:0000256" key="1">
    <source>
        <dbReference type="SAM" id="MobiDB-lite"/>
    </source>
</evidence>
<dbReference type="EnsemblPlants" id="Kaladp0867s0050.1.v1.1">
    <property type="protein sequence ID" value="Kaladp0867s0050.1.v1.1.CDS.1"/>
    <property type="gene ID" value="Kaladp0867s0050.v1.1"/>
</dbReference>